<comment type="caution">
    <text evidence="3">The sequence shown here is derived from an EMBL/GenBank/DDBJ whole genome shotgun (WGS) entry which is preliminary data.</text>
</comment>
<keyword evidence="2" id="KW-0812">Transmembrane</keyword>
<keyword evidence="1" id="KW-0175">Coiled coil</keyword>
<evidence type="ECO:0008006" key="5">
    <source>
        <dbReference type="Google" id="ProtNLM"/>
    </source>
</evidence>
<reference evidence="3 4" key="1">
    <citation type="journal article" date="2020" name="Microorganisms">
        <title>Osmotic Adaptation and Compatible Solute Biosynthesis of Phototrophic Bacteria as Revealed from Genome Analyses.</title>
        <authorList>
            <person name="Imhoff J.F."/>
            <person name="Rahn T."/>
            <person name="Kunzel S."/>
            <person name="Keller A."/>
            <person name="Neulinger S.C."/>
        </authorList>
    </citation>
    <scope>NUCLEOTIDE SEQUENCE [LARGE SCALE GENOMIC DNA]</scope>
    <source>
        <strain evidence="3 4">DSM 15116</strain>
    </source>
</reference>
<dbReference type="InterPro" id="IPR043129">
    <property type="entry name" value="ATPase_NBD"/>
</dbReference>
<dbReference type="Gene3D" id="3.30.420.380">
    <property type="match status" value="1"/>
</dbReference>
<dbReference type="EMBL" id="NRSH01000132">
    <property type="protein sequence ID" value="MBK1727341.1"/>
    <property type="molecule type" value="Genomic_DNA"/>
</dbReference>
<dbReference type="Proteomes" id="UP000738126">
    <property type="component" value="Unassembled WGS sequence"/>
</dbReference>
<keyword evidence="2" id="KW-0472">Membrane</keyword>
<keyword evidence="4" id="KW-1185">Reference proteome</keyword>
<keyword evidence="2" id="KW-1133">Transmembrane helix</keyword>
<gene>
    <name evidence="3" type="ORF">CKO13_09995</name>
</gene>
<protein>
    <recommendedName>
        <fullName evidence="5">Fimbrial assembly family protein</fullName>
    </recommendedName>
</protein>
<accession>A0ABS1E6I0</accession>
<organism evidence="3 4">
    <name type="scientific">Halorhodospira neutriphila</name>
    <dbReference type="NCBI Taxonomy" id="168379"/>
    <lineage>
        <taxon>Bacteria</taxon>
        <taxon>Pseudomonadati</taxon>
        <taxon>Pseudomonadota</taxon>
        <taxon>Gammaproteobacteria</taxon>
        <taxon>Chromatiales</taxon>
        <taxon>Ectothiorhodospiraceae</taxon>
        <taxon>Halorhodospira</taxon>
    </lineage>
</organism>
<dbReference type="InterPro" id="IPR007813">
    <property type="entry name" value="PilN"/>
</dbReference>
<feature type="transmembrane region" description="Helical" evidence="2">
    <location>
        <begin position="303"/>
        <end position="325"/>
    </location>
</feature>
<evidence type="ECO:0000256" key="1">
    <source>
        <dbReference type="SAM" id="Coils"/>
    </source>
</evidence>
<dbReference type="SUPFAM" id="SSF53067">
    <property type="entry name" value="Actin-like ATPase domain"/>
    <property type="match status" value="1"/>
</dbReference>
<evidence type="ECO:0000256" key="2">
    <source>
        <dbReference type="SAM" id="Phobius"/>
    </source>
</evidence>
<name>A0ABS1E6I0_9GAMM</name>
<sequence length="489" mass="52946">MHFTARSVAIAAIAADGRTLSVCDWREAGSAGQAEALAHLVDAHDLQGAPATLVVDEADYQTQQLEIPGVPDEELVEAARFRVRDSSSTPLEQARVAAYRLYSDRKEGGGAMVAVVLARSQRIDALVSTAEQAGLAPQRVLPPEAALHNLGAQAPEPASLLVLIGRSGGTIAISRGEHLYLARPHKYGVERLARQSSLDYEGLVLEVQRSIDYYEAQLASVEASQVLLLPAETDPGPLLDRLNEGVTVPAARLDLGHILDLPDEAAPDEAAQAHGVLAAAAALPAAQPATASFYVPPPKRVDWLAAPALAAYLGGLLAVLAALYAGQAYLLGEREAELAGLERQRDALVAEIGKLEQRLAERKPDQRLVDRYDALERELRLKRRFAEELAGMSERQRQGFSPILEGLARQRVARLWLTDFTVGAERLRLHGRATHPRLVPRFLDALAREPAFSGTRFADFRMQRLDAEGHVEFRIATDTIAADTGEGEQ</sequence>
<evidence type="ECO:0000313" key="3">
    <source>
        <dbReference type="EMBL" id="MBK1727341.1"/>
    </source>
</evidence>
<proteinExistence type="predicted"/>
<feature type="coiled-coil region" evidence="1">
    <location>
        <begin position="331"/>
        <end position="358"/>
    </location>
</feature>
<evidence type="ECO:0000313" key="4">
    <source>
        <dbReference type="Proteomes" id="UP000738126"/>
    </source>
</evidence>
<dbReference type="Pfam" id="PF05137">
    <property type="entry name" value="PilN"/>
    <property type="match status" value="1"/>
</dbReference>